<evidence type="ECO:0000313" key="2">
    <source>
        <dbReference type="Proteomes" id="UP000663844"/>
    </source>
</evidence>
<organism evidence="1 2">
    <name type="scientific">Adineta steineri</name>
    <dbReference type="NCBI Taxonomy" id="433720"/>
    <lineage>
        <taxon>Eukaryota</taxon>
        <taxon>Metazoa</taxon>
        <taxon>Spiralia</taxon>
        <taxon>Gnathifera</taxon>
        <taxon>Rotifera</taxon>
        <taxon>Eurotatoria</taxon>
        <taxon>Bdelloidea</taxon>
        <taxon>Adinetida</taxon>
        <taxon>Adinetidae</taxon>
        <taxon>Adineta</taxon>
    </lineage>
</organism>
<feature type="non-terminal residue" evidence="1">
    <location>
        <position position="23"/>
    </location>
</feature>
<name>A0A820IXD0_9BILA</name>
<gene>
    <name evidence="1" type="ORF">OXD698_LOCUS46836</name>
</gene>
<dbReference type="EMBL" id="CAJOAZ010017382">
    <property type="protein sequence ID" value="CAF4314753.1"/>
    <property type="molecule type" value="Genomic_DNA"/>
</dbReference>
<evidence type="ECO:0000313" key="1">
    <source>
        <dbReference type="EMBL" id="CAF4314753.1"/>
    </source>
</evidence>
<sequence>MGTACRVVLGIPFQTNMVPTSPT</sequence>
<comment type="caution">
    <text evidence="1">The sequence shown here is derived from an EMBL/GenBank/DDBJ whole genome shotgun (WGS) entry which is preliminary data.</text>
</comment>
<protein>
    <submittedName>
        <fullName evidence="1">Uncharacterized protein</fullName>
    </submittedName>
</protein>
<reference evidence="1" key="1">
    <citation type="submission" date="2021-02" db="EMBL/GenBank/DDBJ databases">
        <authorList>
            <person name="Nowell W R."/>
        </authorList>
    </citation>
    <scope>NUCLEOTIDE SEQUENCE</scope>
</reference>
<dbReference type="Proteomes" id="UP000663844">
    <property type="component" value="Unassembled WGS sequence"/>
</dbReference>
<proteinExistence type="predicted"/>
<dbReference type="AlphaFoldDB" id="A0A820IXD0"/>
<accession>A0A820IXD0</accession>